<reference evidence="1" key="1">
    <citation type="submission" date="2021-06" db="EMBL/GenBank/DDBJ databases">
        <authorList>
            <person name="Kallberg Y."/>
            <person name="Tangrot J."/>
            <person name="Rosling A."/>
        </authorList>
    </citation>
    <scope>NUCLEOTIDE SEQUENCE</scope>
    <source>
        <strain evidence="1">AU212A</strain>
    </source>
</reference>
<protein>
    <submittedName>
        <fullName evidence="1">9739_t:CDS:1</fullName>
    </submittedName>
</protein>
<accession>A0ACA9LWH3</accession>
<comment type="caution">
    <text evidence="1">The sequence shown here is derived from an EMBL/GenBank/DDBJ whole genome shotgun (WGS) entry which is preliminary data.</text>
</comment>
<proteinExistence type="predicted"/>
<name>A0ACA9LWH3_9GLOM</name>
<dbReference type="Proteomes" id="UP000789860">
    <property type="component" value="Unassembled WGS sequence"/>
</dbReference>
<gene>
    <name evidence="1" type="ORF">SCALOS_LOCUS5305</name>
</gene>
<feature type="non-terminal residue" evidence="1">
    <location>
        <position position="1"/>
    </location>
</feature>
<sequence>HVLRAITKKLSSTEIIYPKYIAHEAHTICHVIDSDLPNSNIVKNVDSYKVFCRKDLHEHIIQLIRIHFSLHPLIPTENRSKFITLQELEQWVLWARSSTGYINILCSTMAIESHWRIIKHDYLSEYNNARLDLLVHIIIRSEDRMIPIKKKIIKPNPQRITNTQQWICSCLDFLLSRFFICKHLVQEVEPVPVGFFKKFTEQYDNPFENLPKNLLLTILNKSSNVHTPNQKAISNNNSNAPFQDNTKINQNEENMIVVLLPQYEDDTIELSQYEDDPINLLQDDTIECEESKKKNELYSLLEEVKTIIDENIQSPNAEKWINSIDKNFNSLRKMVNDCRQLNRQQKFPNTWEGRNHNTFWI</sequence>
<evidence type="ECO:0000313" key="2">
    <source>
        <dbReference type="Proteomes" id="UP000789860"/>
    </source>
</evidence>
<dbReference type="EMBL" id="CAJVPM010008405">
    <property type="protein sequence ID" value="CAG8554821.1"/>
    <property type="molecule type" value="Genomic_DNA"/>
</dbReference>
<organism evidence="1 2">
    <name type="scientific">Scutellospora calospora</name>
    <dbReference type="NCBI Taxonomy" id="85575"/>
    <lineage>
        <taxon>Eukaryota</taxon>
        <taxon>Fungi</taxon>
        <taxon>Fungi incertae sedis</taxon>
        <taxon>Mucoromycota</taxon>
        <taxon>Glomeromycotina</taxon>
        <taxon>Glomeromycetes</taxon>
        <taxon>Diversisporales</taxon>
        <taxon>Gigasporaceae</taxon>
        <taxon>Scutellospora</taxon>
    </lineage>
</organism>
<evidence type="ECO:0000313" key="1">
    <source>
        <dbReference type="EMBL" id="CAG8554821.1"/>
    </source>
</evidence>
<keyword evidence="2" id="KW-1185">Reference proteome</keyword>